<gene>
    <name evidence="2" type="ORF">J4573_32630</name>
</gene>
<dbReference type="GO" id="GO:0016747">
    <property type="term" value="F:acyltransferase activity, transferring groups other than amino-acyl groups"/>
    <property type="evidence" value="ECO:0007669"/>
    <property type="project" value="InterPro"/>
</dbReference>
<comment type="caution">
    <text evidence="2">The sequence shown here is derived from an EMBL/GenBank/DDBJ whole genome shotgun (WGS) entry which is preliminary data.</text>
</comment>
<proteinExistence type="predicted"/>
<dbReference type="PANTHER" id="PTHR43792:SF13">
    <property type="entry name" value="ACETYLTRANSFERASE"/>
    <property type="match status" value="1"/>
</dbReference>
<evidence type="ECO:0000313" key="2">
    <source>
        <dbReference type="EMBL" id="MBO2451872.1"/>
    </source>
</evidence>
<dbReference type="Proteomes" id="UP000669179">
    <property type="component" value="Unassembled WGS sequence"/>
</dbReference>
<reference evidence="2" key="1">
    <citation type="submission" date="2021-03" db="EMBL/GenBank/DDBJ databases">
        <authorList>
            <person name="Kanchanasin P."/>
            <person name="Saeng-In P."/>
            <person name="Phongsopitanun W."/>
            <person name="Yuki M."/>
            <person name="Kudo T."/>
            <person name="Ohkuma M."/>
            <person name="Tanasupawat S."/>
        </authorList>
    </citation>
    <scope>NUCLEOTIDE SEQUENCE</scope>
    <source>
        <strain evidence="2">GKU 128</strain>
    </source>
</reference>
<dbReference type="Pfam" id="PF13302">
    <property type="entry name" value="Acetyltransf_3"/>
    <property type="match status" value="1"/>
</dbReference>
<dbReference type="PROSITE" id="PS51186">
    <property type="entry name" value="GNAT"/>
    <property type="match status" value="1"/>
</dbReference>
<dbReference type="Gene3D" id="3.40.630.30">
    <property type="match status" value="1"/>
</dbReference>
<evidence type="ECO:0000313" key="3">
    <source>
        <dbReference type="Proteomes" id="UP000669179"/>
    </source>
</evidence>
<accession>A0A939PFF9</accession>
<dbReference type="InterPro" id="IPR016181">
    <property type="entry name" value="Acyl_CoA_acyltransferase"/>
</dbReference>
<organism evidence="2 3">
    <name type="scientific">Actinomadura barringtoniae</name>
    <dbReference type="NCBI Taxonomy" id="1427535"/>
    <lineage>
        <taxon>Bacteria</taxon>
        <taxon>Bacillati</taxon>
        <taxon>Actinomycetota</taxon>
        <taxon>Actinomycetes</taxon>
        <taxon>Streptosporangiales</taxon>
        <taxon>Thermomonosporaceae</taxon>
        <taxon>Actinomadura</taxon>
    </lineage>
</organism>
<dbReference type="EMBL" id="JAGEOJ010000014">
    <property type="protein sequence ID" value="MBO2451872.1"/>
    <property type="molecule type" value="Genomic_DNA"/>
</dbReference>
<keyword evidence="3" id="KW-1185">Reference proteome</keyword>
<feature type="domain" description="N-acetyltransferase" evidence="1">
    <location>
        <begin position="28"/>
        <end position="166"/>
    </location>
</feature>
<evidence type="ECO:0000259" key="1">
    <source>
        <dbReference type="PROSITE" id="PS51186"/>
    </source>
</evidence>
<sequence>MRFVALPERVMAALAEGDLTGANTVAGVVLSDYFVTEDARSLWRLRLHQIAGDPSASGWIARAAVAEPEGVVVGHAGFHGPPDGAGMVEVAYSVAPSYRRQGYARAMLLALLERAVREPEVRVVRASIRPDNVASLATLAGHGFVEIGQQWDAVDGLEVVFERPAD</sequence>
<protein>
    <submittedName>
        <fullName evidence="2">GNAT family N-acetyltransferase</fullName>
    </submittedName>
</protein>
<dbReference type="AlphaFoldDB" id="A0A939PFF9"/>
<dbReference type="CDD" id="cd04301">
    <property type="entry name" value="NAT_SF"/>
    <property type="match status" value="1"/>
</dbReference>
<dbReference type="InterPro" id="IPR000182">
    <property type="entry name" value="GNAT_dom"/>
</dbReference>
<dbReference type="InterPro" id="IPR051531">
    <property type="entry name" value="N-acetyltransferase"/>
</dbReference>
<dbReference type="SUPFAM" id="SSF55729">
    <property type="entry name" value="Acyl-CoA N-acyltransferases (Nat)"/>
    <property type="match status" value="1"/>
</dbReference>
<dbReference type="PANTHER" id="PTHR43792">
    <property type="entry name" value="GNAT FAMILY, PUTATIVE (AFU_ORTHOLOGUE AFUA_3G00765)-RELATED-RELATED"/>
    <property type="match status" value="1"/>
</dbReference>
<name>A0A939PFF9_9ACTN</name>